<dbReference type="PATRIC" id="fig|797209.4.peg.3076"/>
<name>E7QWC6_HALPU</name>
<dbReference type="EMBL" id="AEMG01000018">
    <property type="protein sequence ID" value="EFW91022.1"/>
    <property type="molecule type" value="Genomic_DNA"/>
</dbReference>
<dbReference type="Gene3D" id="1.10.10.10">
    <property type="entry name" value="Winged helix-like DNA-binding domain superfamily/Winged helix DNA-binding domain"/>
    <property type="match status" value="1"/>
</dbReference>
<evidence type="ECO:0000313" key="7">
    <source>
        <dbReference type="Proteomes" id="UP000003751"/>
    </source>
</evidence>
<dbReference type="InterPro" id="IPR036388">
    <property type="entry name" value="WH-like_DNA-bd_sf"/>
</dbReference>
<dbReference type="Proteomes" id="UP000184203">
    <property type="component" value="Unassembled WGS sequence"/>
</dbReference>
<dbReference type="PANTHER" id="PTHR30154">
    <property type="entry name" value="LEUCINE-RESPONSIVE REGULATORY PROTEIN"/>
    <property type="match status" value="1"/>
</dbReference>
<reference evidence="8" key="2">
    <citation type="submission" date="2016-11" db="EMBL/GenBank/DDBJ databases">
        <authorList>
            <person name="Varghese N."/>
            <person name="Submissions S."/>
        </authorList>
    </citation>
    <scope>NUCLEOTIDE SEQUENCE [LARGE SCALE GENOMIC DNA]</scope>
    <source>
        <strain evidence="8">DX253</strain>
    </source>
</reference>
<dbReference type="GO" id="GO:0043565">
    <property type="term" value="F:sequence-specific DNA binding"/>
    <property type="evidence" value="ECO:0007669"/>
    <property type="project" value="InterPro"/>
</dbReference>
<keyword evidence="8" id="KW-1185">Reference proteome</keyword>
<dbReference type="STRING" id="797209.GCA_000376445_04237"/>
<dbReference type="Pfam" id="PF01037">
    <property type="entry name" value="AsnC_trans_reg"/>
    <property type="match status" value="1"/>
</dbReference>
<evidence type="ECO:0000313" key="8">
    <source>
        <dbReference type="Proteomes" id="UP000184203"/>
    </source>
</evidence>
<dbReference type="SUPFAM" id="SSF54909">
    <property type="entry name" value="Dimeric alpha+beta barrel"/>
    <property type="match status" value="1"/>
</dbReference>
<dbReference type="Proteomes" id="UP000003751">
    <property type="component" value="Unassembled WGS sequence"/>
</dbReference>
<dbReference type="GO" id="GO:0005829">
    <property type="term" value="C:cytosol"/>
    <property type="evidence" value="ECO:0007669"/>
    <property type="project" value="TreeGrafter"/>
</dbReference>
<dbReference type="InterPro" id="IPR019887">
    <property type="entry name" value="Tscrpt_reg_AsnC/Lrp_C"/>
</dbReference>
<dbReference type="Gene3D" id="3.30.70.920">
    <property type="match status" value="1"/>
</dbReference>
<evidence type="ECO:0000313" key="5">
    <source>
        <dbReference type="EMBL" id="EFW91022.1"/>
    </source>
</evidence>
<reference evidence="5 7" key="1">
    <citation type="journal article" date="2014" name="ISME J.">
        <title>Trehalose/2-sulfotrehalose biosynthesis and glycine-betaine uptake are widely spread mechanisms for osmoadaptation in the Halobacteriales.</title>
        <authorList>
            <person name="Youssef N.H."/>
            <person name="Savage-Ashlock K.N."/>
            <person name="McCully A.L."/>
            <person name="Luedtke B."/>
            <person name="Shaw E.I."/>
            <person name="Hoff W.D."/>
            <person name="Elshahed M.S."/>
        </authorList>
    </citation>
    <scope>NUCLEOTIDE SEQUENCE [LARGE SCALE GENOMIC DNA]</scope>
    <source>
        <strain evidence="5 7">DX253</strain>
    </source>
</reference>
<dbReference type="OrthoDB" id="195008at2157"/>
<dbReference type="InterPro" id="IPR011008">
    <property type="entry name" value="Dimeric_a/b-barrel"/>
</dbReference>
<dbReference type="InterPro" id="IPR036390">
    <property type="entry name" value="WH_DNA-bd_sf"/>
</dbReference>
<accession>E7QWC6</accession>
<dbReference type="InterPro" id="IPR000485">
    <property type="entry name" value="AsnC-type_HTH_dom"/>
</dbReference>
<dbReference type="PROSITE" id="PS50956">
    <property type="entry name" value="HTH_ASNC_2"/>
    <property type="match status" value="1"/>
</dbReference>
<evidence type="ECO:0000256" key="1">
    <source>
        <dbReference type="ARBA" id="ARBA00023015"/>
    </source>
</evidence>
<reference evidence="6" key="3">
    <citation type="submission" date="2016-11" db="EMBL/GenBank/DDBJ databases">
        <authorList>
            <person name="Jaros S."/>
            <person name="Januszkiewicz K."/>
            <person name="Wedrychowicz H."/>
        </authorList>
    </citation>
    <scope>NUCLEOTIDE SEQUENCE [LARGE SCALE GENOMIC DNA]</scope>
    <source>
        <strain evidence="6">DX253</strain>
    </source>
</reference>
<organism evidence="5 7">
    <name type="scientific">Haladaptatus paucihalophilus DX253</name>
    <dbReference type="NCBI Taxonomy" id="797209"/>
    <lineage>
        <taxon>Archaea</taxon>
        <taxon>Methanobacteriati</taxon>
        <taxon>Methanobacteriota</taxon>
        <taxon>Stenosarchaea group</taxon>
        <taxon>Halobacteria</taxon>
        <taxon>Halobacteriales</taxon>
        <taxon>Haladaptataceae</taxon>
        <taxon>Haladaptatus</taxon>
    </lineage>
</organism>
<dbReference type="EMBL" id="FRAN01000006">
    <property type="protein sequence ID" value="SHL39515.1"/>
    <property type="molecule type" value="Genomic_DNA"/>
</dbReference>
<keyword evidence="2" id="KW-0238">DNA-binding</keyword>
<keyword evidence="1" id="KW-0805">Transcription regulation</keyword>
<dbReference type="CDD" id="cd00090">
    <property type="entry name" value="HTH_ARSR"/>
    <property type="match status" value="1"/>
</dbReference>
<proteinExistence type="predicted"/>
<evidence type="ECO:0000256" key="2">
    <source>
        <dbReference type="ARBA" id="ARBA00023125"/>
    </source>
</evidence>
<feature type="domain" description="HTH asnC-type" evidence="4">
    <location>
        <begin position="6"/>
        <end position="69"/>
    </location>
</feature>
<dbReference type="AlphaFoldDB" id="E7QWC6"/>
<keyword evidence="3" id="KW-0804">Transcription</keyword>
<protein>
    <submittedName>
        <fullName evidence="5 6">Transcriptional regulator, AsnC family</fullName>
    </submittedName>
</protein>
<dbReference type="GeneID" id="300005015"/>
<dbReference type="GO" id="GO:0043200">
    <property type="term" value="P:response to amino acid"/>
    <property type="evidence" value="ECO:0007669"/>
    <property type="project" value="TreeGrafter"/>
</dbReference>
<sequence>MADVNLDEKDFEILRWLDREGDVDLGVDELSDKLGISPSTVYYRIEKYREQGIVTGKVPQLDRKELGLNLTVISEIKSEYGPGYDDIGERLSNISGVQTAYFMVGEKSFILIAHLRDHDHLQQFIDDIIHTDGVAHSATNIVLKTFKDEPRLLVNYDDEDLEALRS</sequence>
<dbReference type="eggNOG" id="arCOG01580">
    <property type="taxonomic scope" value="Archaea"/>
</dbReference>
<dbReference type="RefSeq" id="WP_007981301.1">
    <property type="nucleotide sequence ID" value="NZ_AEMG01000018.1"/>
</dbReference>
<dbReference type="InterPro" id="IPR019888">
    <property type="entry name" value="Tscrpt_reg_AsnC-like"/>
</dbReference>
<dbReference type="Pfam" id="PF13412">
    <property type="entry name" value="HTH_24"/>
    <property type="match status" value="1"/>
</dbReference>
<dbReference type="InterPro" id="IPR011991">
    <property type="entry name" value="ArsR-like_HTH"/>
</dbReference>
<evidence type="ECO:0000313" key="6">
    <source>
        <dbReference type="EMBL" id="SHL39515.1"/>
    </source>
</evidence>
<evidence type="ECO:0000259" key="4">
    <source>
        <dbReference type="PROSITE" id="PS50956"/>
    </source>
</evidence>
<dbReference type="PANTHER" id="PTHR30154:SF34">
    <property type="entry name" value="TRANSCRIPTIONAL REGULATOR AZLB"/>
    <property type="match status" value="1"/>
</dbReference>
<gene>
    <name evidence="6" type="ORF">SAMN05444342_3770</name>
    <name evidence="5" type="ORF">ZOD2009_15571</name>
</gene>
<evidence type="ECO:0000256" key="3">
    <source>
        <dbReference type="ARBA" id="ARBA00023163"/>
    </source>
</evidence>
<dbReference type="SMART" id="SM00344">
    <property type="entry name" value="HTH_ASNC"/>
    <property type="match status" value="1"/>
</dbReference>
<dbReference type="SUPFAM" id="SSF46785">
    <property type="entry name" value="Winged helix' DNA-binding domain"/>
    <property type="match status" value="1"/>
</dbReference>